<evidence type="ECO:0000256" key="1">
    <source>
        <dbReference type="ARBA" id="ARBA00022737"/>
    </source>
</evidence>
<protein>
    <submittedName>
        <fullName evidence="4">Ankyrin repeats (3 copies)</fullName>
    </submittedName>
</protein>
<sequence>MIGCDARSGGVDIWNAVAADSIDDVRVFAQSGGNLNQKNASGETVLMHALEKGSLASYGELLALGADPNIPMSDGRTITAWAISKKETDWLRLALEHKADPNMLSMSRASKFDLPPLRFATSSGTLAHAKLLVEYGADVNYLNAAKQRPLIFAMGMGRYDVVILLLDAGADFNAADTEPHSFLDEVRRLSEDKESLLVVPKLRQQFEEVEAWLNAHGVKF</sequence>
<evidence type="ECO:0000313" key="5">
    <source>
        <dbReference type="Proteomes" id="UP000319383"/>
    </source>
</evidence>
<dbReference type="PROSITE" id="PS50088">
    <property type="entry name" value="ANK_REPEAT"/>
    <property type="match status" value="2"/>
</dbReference>
<feature type="repeat" description="ANK" evidence="3">
    <location>
        <begin position="112"/>
        <end position="144"/>
    </location>
</feature>
<dbReference type="Pfam" id="PF12796">
    <property type="entry name" value="Ank_2"/>
    <property type="match status" value="2"/>
</dbReference>
<dbReference type="PANTHER" id="PTHR24171">
    <property type="entry name" value="ANKYRIN REPEAT DOMAIN-CONTAINING PROTEIN 39-RELATED"/>
    <property type="match status" value="1"/>
</dbReference>
<accession>A0A517ZMS9</accession>
<keyword evidence="5" id="KW-1185">Reference proteome</keyword>
<dbReference type="PROSITE" id="PS50297">
    <property type="entry name" value="ANK_REP_REGION"/>
    <property type="match status" value="1"/>
</dbReference>
<dbReference type="InterPro" id="IPR002110">
    <property type="entry name" value="Ankyrin_rpt"/>
</dbReference>
<dbReference type="SUPFAM" id="SSF48403">
    <property type="entry name" value="Ankyrin repeat"/>
    <property type="match status" value="1"/>
</dbReference>
<name>A0A517ZMS9_9PLAN</name>
<dbReference type="SMART" id="SM00248">
    <property type="entry name" value="ANK"/>
    <property type="match status" value="4"/>
</dbReference>
<keyword evidence="1" id="KW-0677">Repeat</keyword>
<feature type="repeat" description="ANK" evidence="3">
    <location>
        <begin position="145"/>
        <end position="177"/>
    </location>
</feature>
<proteinExistence type="predicted"/>
<gene>
    <name evidence="4" type="ORF">Mal52_22470</name>
</gene>
<evidence type="ECO:0000313" key="4">
    <source>
        <dbReference type="EMBL" id="QDU43771.1"/>
    </source>
</evidence>
<evidence type="ECO:0000256" key="2">
    <source>
        <dbReference type="ARBA" id="ARBA00023043"/>
    </source>
</evidence>
<dbReference type="AlphaFoldDB" id="A0A517ZMS9"/>
<dbReference type="EMBL" id="CP036276">
    <property type="protein sequence ID" value="QDU43771.1"/>
    <property type="molecule type" value="Genomic_DNA"/>
</dbReference>
<dbReference type="Proteomes" id="UP000319383">
    <property type="component" value="Chromosome"/>
</dbReference>
<dbReference type="InterPro" id="IPR036770">
    <property type="entry name" value="Ankyrin_rpt-contain_sf"/>
</dbReference>
<dbReference type="KEGG" id="sdyn:Mal52_22470"/>
<organism evidence="4 5">
    <name type="scientific">Symmachiella dynata</name>
    <dbReference type="NCBI Taxonomy" id="2527995"/>
    <lineage>
        <taxon>Bacteria</taxon>
        <taxon>Pseudomonadati</taxon>
        <taxon>Planctomycetota</taxon>
        <taxon>Planctomycetia</taxon>
        <taxon>Planctomycetales</taxon>
        <taxon>Planctomycetaceae</taxon>
        <taxon>Symmachiella</taxon>
    </lineage>
</organism>
<reference evidence="4 5" key="1">
    <citation type="submission" date="2019-02" db="EMBL/GenBank/DDBJ databases">
        <title>Deep-cultivation of Planctomycetes and their phenomic and genomic characterization uncovers novel biology.</title>
        <authorList>
            <person name="Wiegand S."/>
            <person name="Jogler M."/>
            <person name="Boedeker C."/>
            <person name="Pinto D."/>
            <person name="Vollmers J."/>
            <person name="Rivas-Marin E."/>
            <person name="Kohn T."/>
            <person name="Peeters S.H."/>
            <person name="Heuer A."/>
            <person name="Rast P."/>
            <person name="Oberbeckmann S."/>
            <person name="Bunk B."/>
            <person name="Jeske O."/>
            <person name="Meyerdierks A."/>
            <person name="Storesund J.E."/>
            <person name="Kallscheuer N."/>
            <person name="Luecker S."/>
            <person name="Lage O.M."/>
            <person name="Pohl T."/>
            <person name="Merkel B.J."/>
            <person name="Hornburger P."/>
            <person name="Mueller R.-W."/>
            <person name="Bruemmer F."/>
            <person name="Labrenz M."/>
            <person name="Spormann A.M."/>
            <person name="Op den Camp H."/>
            <person name="Overmann J."/>
            <person name="Amann R."/>
            <person name="Jetten M.S.M."/>
            <person name="Mascher T."/>
            <person name="Medema M.H."/>
            <person name="Devos D.P."/>
            <person name="Kaster A.-K."/>
            <person name="Ovreas L."/>
            <person name="Rohde M."/>
            <person name="Galperin M.Y."/>
            <person name="Jogler C."/>
        </authorList>
    </citation>
    <scope>NUCLEOTIDE SEQUENCE [LARGE SCALE GENOMIC DNA]</scope>
    <source>
        <strain evidence="4 5">Mal52</strain>
    </source>
</reference>
<dbReference type="Gene3D" id="1.25.40.20">
    <property type="entry name" value="Ankyrin repeat-containing domain"/>
    <property type="match status" value="2"/>
</dbReference>
<evidence type="ECO:0000256" key="3">
    <source>
        <dbReference type="PROSITE-ProRule" id="PRU00023"/>
    </source>
</evidence>
<dbReference type="PANTHER" id="PTHR24171:SF9">
    <property type="entry name" value="ANKYRIN REPEAT DOMAIN-CONTAINING PROTEIN 39"/>
    <property type="match status" value="1"/>
</dbReference>
<keyword evidence="2 3" id="KW-0040">ANK repeat</keyword>